<evidence type="ECO:0000256" key="1">
    <source>
        <dbReference type="SAM" id="SignalP"/>
    </source>
</evidence>
<dbReference type="InterPro" id="IPR050491">
    <property type="entry name" value="AmpC-like"/>
</dbReference>
<dbReference type="InterPro" id="IPR001466">
    <property type="entry name" value="Beta-lactam-related"/>
</dbReference>
<protein>
    <submittedName>
        <fullName evidence="3">CubicO group peptidase, beta-lactamase class C family</fullName>
    </submittedName>
</protein>
<name>A0A1G6C8A9_9HYPH</name>
<dbReference type="Pfam" id="PF00144">
    <property type="entry name" value="Beta-lactamase"/>
    <property type="match status" value="1"/>
</dbReference>
<dbReference type="PANTHER" id="PTHR46825">
    <property type="entry name" value="D-ALANYL-D-ALANINE-CARBOXYPEPTIDASE/ENDOPEPTIDASE AMPH"/>
    <property type="match status" value="1"/>
</dbReference>
<dbReference type="Proteomes" id="UP000199071">
    <property type="component" value="Unassembled WGS sequence"/>
</dbReference>
<feature type="domain" description="Beta-lactamase-related" evidence="2">
    <location>
        <begin position="36"/>
        <end position="373"/>
    </location>
</feature>
<dbReference type="PANTHER" id="PTHR46825:SF9">
    <property type="entry name" value="BETA-LACTAMASE-RELATED DOMAIN-CONTAINING PROTEIN"/>
    <property type="match status" value="1"/>
</dbReference>
<dbReference type="InterPro" id="IPR012338">
    <property type="entry name" value="Beta-lactam/transpept-like"/>
</dbReference>
<dbReference type="EMBL" id="FMXQ01000004">
    <property type="protein sequence ID" value="SDB29106.1"/>
    <property type="molecule type" value="Genomic_DNA"/>
</dbReference>
<keyword evidence="1" id="KW-0732">Signal</keyword>
<reference evidence="3 4" key="1">
    <citation type="submission" date="2016-10" db="EMBL/GenBank/DDBJ databases">
        <authorList>
            <person name="de Groot N.N."/>
        </authorList>
    </citation>
    <scope>NUCLEOTIDE SEQUENCE [LARGE SCALE GENOMIC DNA]</scope>
    <source>
        <strain evidence="3 4">ATCC 35022</strain>
    </source>
</reference>
<feature type="signal peptide" evidence="1">
    <location>
        <begin position="1"/>
        <end position="22"/>
    </location>
</feature>
<accession>A0A1G6C8A9</accession>
<evidence type="ECO:0000259" key="2">
    <source>
        <dbReference type="Pfam" id="PF00144"/>
    </source>
</evidence>
<organism evidence="3 4">
    <name type="scientific">Bauldia litoralis</name>
    <dbReference type="NCBI Taxonomy" id="665467"/>
    <lineage>
        <taxon>Bacteria</taxon>
        <taxon>Pseudomonadati</taxon>
        <taxon>Pseudomonadota</taxon>
        <taxon>Alphaproteobacteria</taxon>
        <taxon>Hyphomicrobiales</taxon>
        <taxon>Kaistiaceae</taxon>
        <taxon>Bauldia</taxon>
    </lineage>
</organism>
<sequence length="390" mass="41212">MRAVRMGCVGVVVAGLSSGAIAEEGMADLGDMLEPIQQEFALPALFAAVAKDGEIVAAGAVGERALGSGVAVTIDDRIHIGSDGKAMTATIAGMLVESGDLRWDSTIGEVLGDAVPGMNPGLAAVTLDQLLSHSSGIPTDTEEMIDIYFNANAFDNSPTALRLMALDAWKHNAPVVPEGSAFQYANFGYMTAGAMIEAVTGQPWEALIRGRIYNPLGLKSAGLGPTATTGLIDAAVGHLKLEDGTIEPRLWGSWADVPPLLAPVGTNHMSILDFAHWAAWNAGKGMRGPQLVQPPTLAHIHAEKLRTPERPNPPPGTPKQGGYAYGWSIEKFDWAEEELLTHNGSNNFNLAKILIDQDRDLAIVVVTNVGGRDSDLGAGKAMGELYQRYK</sequence>
<dbReference type="SUPFAM" id="SSF56601">
    <property type="entry name" value="beta-lactamase/transpeptidase-like"/>
    <property type="match status" value="1"/>
</dbReference>
<feature type="chain" id="PRO_5011511700" evidence="1">
    <location>
        <begin position="23"/>
        <end position="390"/>
    </location>
</feature>
<evidence type="ECO:0000313" key="4">
    <source>
        <dbReference type="Proteomes" id="UP000199071"/>
    </source>
</evidence>
<dbReference type="Gene3D" id="3.40.710.10">
    <property type="entry name" value="DD-peptidase/beta-lactamase superfamily"/>
    <property type="match status" value="1"/>
</dbReference>
<dbReference type="AlphaFoldDB" id="A0A1G6C8A9"/>
<proteinExistence type="predicted"/>
<dbReference type="STRING" id="665467.SAMN02982931_02182"/>
<keyword evidence="4" id="KW-1185">Reference proteome</keyword>
<dbReference type="RefSeq" id="WP_244521217.1">
    <property type="nucleotide sequence ID" value="NZ_FMXQ01000004.1"/>
</dbReference>
<gene>
    <name evidence="3" type="ORF">SAMN02982931_02182</name>
</gene>
<evidence type="ECO:0000313" key="3">
    <source>
        <dbReference type="EMBL" id="SDB29106.1"/>
    </source>
</evidence>